<dbReference type="AlphaFoldDB" id="A0A1I4H5D3"/>
<name>A0A1I4H5D3_9PROT</name>
<protein>
    <recommendedName>
        <fullName evidence="1">IstB-like ATP-binding domain-containing protein</fullName>
    </recommendedName>
</protein>
<feature type="non-terminal residue" evidence="2">
    <location>
        <position position="1"/>
    </location>
</feature>
<reference evidence="3" key="1">
    <citation type="submission" date="2016-10" db="EMBL/GenBank/DDBJ databases">
        <authorList>
            <person name="Varghese N."/>
            <person name="Submissions S."/>
        </authorList>
    </citation>
    <scope>NUCLEOTIDE SEQUENCE [LARGE SCALE GENOMIC DNA]</scope>
    <source>
        <strain evidence="3">Nm69</strain>
    </source>
</reference>
<dbReference type="InterPro" id="IPR002611">
    <property type="entry name" value="IstB_ATP-bd"/>
</dbReference>
<evidence type="ECO:0000259" key="1">
    <source>
        <dbReference type="Pfam" id="PF01695"/>
    </source>
</evidence>
<dbReference type="EMBL" id="FOSP01000069">
    <property type="protein sequence ID" value="SFL36601.1"/>
    <property type="molecule type" value="Genomic_DNA"/>
</dbReference>
<keyword evidence="3" id="KW-1185">Reference proteome</keyword>
<feature type="domain" description="IstB-like ATP-binding" evidence="1">
    <location>
        <begin position="4"/>
        <end position="90"/>
    </location>
</feature>
<dbReference type="Pfam" id="PF01695">
    <property type="entry name" value="IstB_IS21"/>
    <property type="match status" value="1"/>
</dbReference>
<gene>
    <name evidence="2" type="ORF">SAMN05216302_10691</name>
</gene>
<accession>A0A1I4H5D3</accession>
<dbReference type="STRING" id="52441.SAMN05216302_10691"/>
<sequence length="132" mass="15129">TLQQLRQLKLSGMADALTRQLEQTGTYDNLPFIERVQLLLDEKNLTRTNRKQDRFIRQAYFKLKASVQNIDYLHPRNITQSQFAPLLSITTLPGNPFVSMAWLKNAVATVSSRHSESMELTVSSDLSTARYK</sequence>
<proteinExistence type="predicted"/>
<dbReference type="GO" id="GO:0005524">
    <property type="term" value="F:ATP binding"/>
    <property type="evidence" value="ECO:0007669"/>
    <property type="project" value="InterPro"/>
</dbReference>
<evidence type="ECO:0000313" key="2">
    <source>
        <dbReference type="EMBL" id="SFL36601.1"/>
    </source>
</evidence>
<dbReference type="Proteomes" id="UP000199533">
    <property type="component" value="Unassembled WGS sequence"/>
</dbReference>
<organism evidence="2 3">
    <name type="scientific">Nitrosomonas aestuarii</name>
    <dbReference type="NCBI Taxonomy" id="52441"/>
    <lineage>
        <taxon>Bacteria</taxon>
        <taxon>Pseudomonadati</taxon>
        <taxon>Pseudomonadota</taxon>
        <taxon>Betaproteobacteria</taxon>
        <taxon>Nitrosomonadales</taxon>
        <taxon>Nitrosomonadaceae</taxon>
        <taxon>Nitrosomonas</taxon>
    </lineage>
</organism>
<evidence type="ECO:0000313" key="3">
    <source>
        <dbReference type="Proteomes" id="UP000199533"/>
    </source>
</evidence>